<dbReference type="RefSeq" id="XP_629299.1">
    <property type="nucleotide sequence ID" value="XM_629297.1"/>
</dbReference>
<dbReference type="dictyBase" id="DDB_G0293062"/>
<dbReference type="SUPFAM" id="SSF55729">
    <property type="entry name" value="Acyl-CoA N-acyltransferases (Nat)"/>
    <property type="match status" value="1"/>
</dbReference>
<organism evidence="2 3">
    <name type="scientific">Dictyostelium discoideum</name>
    <name type="common">Social amoeba</name>
    <dbReference type="NCBI Taxonomy" id="44689"/>
    <lineage>
        <taxon>Eukaryota</taxon>
        <taxon>Amoebozoa</taxon>
        <taxon>Evosea</taxon>
        <taxon>Eumycetozoa</taxon>
        <taxon>Dictyostelia</taxon>
        <taxon>Dictyosteliales</taxon>
        <taxon>Dictyosteliaceae</taxon>
        <taxon>Dictyostelium</taxon>
    </lineage>
</organism>
<dbReference type="InterPro" id="IPR031165">
    <property type="entry name" value="GNAT_YJDJ"/>
</dbReference>
<dbReference type="InterPro" id="IPR045057">
    <property type="entry name" value="Gcn5-rel_NAT"/>
</dbReference>
<dbReference type="SMR" id="Q54CC0"/>
<sequence>MSNLPPIVDNEKEGRFEMKFDNGEIAHLDYIIHKGGEYDLTHTFVPNSQRGKNIASLLSTAAMNKVRDNQKKVVLSCSVCI</sequence>
<dbReference type="PROSITE" id="PS51729">
    <property type="entry name" value="GNAT_YJDJ"/>
    <property type="match status" value="1"/>
</dbReference>
<protein>
    <recommendedName>
        <fullName evidence="1">N-acetyltransferase domain-containing protein</fullName>
    </recommendedName>
</protein>
<dbReference type="eggNOG" id="ENOG502RIJV">
    <property type="taxonomic scope" value="Eukaryota"/>
</dbReference>
<evidence type="ECO:0000313" key="2">
    <source>
        <dbReference type="EMBL" id="EAL60883.1"/>
    </source>
</evidence>
<reference evidence="2 3" key="1">
    <citation type="journal article" date="2005" name="Nature">
        <title>The genome of the social amoeba Dictyostelium discoideum.</title>
        <authorList>
            <consortium name="The Dictyostelium discoideum Sequencing Consortium"/>
            <person name="Eichinger L."/>
            <person name="Pachebat J.A."/>
            <person name="Glockner G."/>
            <person name="Rajandream M.A."/>
            <person name="Sucgang R."/>
            <person name="Berriman M."/>
            <person name="Song J."/>
            <person name="Olsen R."/>
            <person name="Szafranski K."/>
            <person name="Xu Q."/>
            <person name="Tunggal B."/>
            <person name="Kummerfeld S."/>
            <person name="Madera M."/>
            <person name="Konfortov B.A."/>
            <person name="Rivero F."/>
            <person name="Bankier A.T."/>
            <person name="Lehmann R."/>
            <person name="Hamlin N."/>
            <person name="Davies R."/>
            <person name="Gaudet P."/>
            <person name="Fey P."/>
            <person name="Pilcher K."/>
            <person name="Chen G."/>
            <person name="Saunders D."/>
            <person name="Sodergren E."/>
            <person name="Davis P."/>
            <person name="Kerhornou A."/>
            <person name="Nie X."/>
            <person name="Hall N."/>
            <person name="Anjard C."/>
            <person name="Hemphill L."/>
            <person name="Bason N."/>
            <person name="Farbrother P."/>
            <person name="Desany B."/>
            <person name="Just E."/>
            <person name="Morio T."/>
            <person name="Rost R."/>
            <person name="Churcher C."/>
            <person name="Cooper J."/>
            <person name="Haydock S."/>
            <person name="van Driessche N."/>
            <person name="Cronin A."/>
            <person name="Goodhead I."/>
            <person name="Muzny D."/>
            <person name="Mourier T."/>
            <person name="Pain A."/>
            <person name="Lu M."/>
            <person name="Harper D."/>
            <person name="Lindsay R."/>
            <person name="Hauser H."/>
            <person name="James K."/>
            <person name="Quiles M."/>
            <person name="Madan Babu M."/>
            <person name="Saito T."/>
            <person name="Buchrieser C."/>
            <person name="Wardroper A."/>
            <person name="Felder M."/>
            <person name="Thangavelu M."/>
            <person name="Johnson D."/>
            <person name="Knights A."/>
            <person name="Loulseged H."/>
            <person name="Mungall K."/>
            <person name="Oliver K."/>
            <person name="Price C."/>
            <person name="Quail M.A."/>
            <person name="Urushihara H."/>
            <person name="Hernandez J."/>
            <person name="Rabbinowitsch E."/>
            <person name="Steffen D."/>
            <person name="Sanders M."/>
            <person name="Ma J."/>
            <person name="Kohara Y."/>
            <person name="Sharp S."/>
            <person name="Simmonds M."/>
            <person name="Spiegler S."/>
            <person name="Tivey A."/>
            <person name="Sugano S."/>
            <person name="White B."/>
            <person name="Walker D."/>
            <person name="Woodward J."/>
            <person name="Winckler T."/>
            <person name="Tanaka Y."/>
            <person name="Shaulsky G."/>
            <person name="Schleicher M."/>
            <person name="Weinstock G."/>
            <person name="Rosenthal A."/>
            <person name="Cox E.C."/>
            <person name="Chisholm R.L."/>
            <person name="Gibbs R."/>
            <person name="Loomis W.F."/>
            <person name="Platzer M."/>
            <person name="Kay R.R."/>
            <person name="Williams J."/>
            <person name="Dear P.H."/>
            <person name="Noegel A.A."/>
            <person name="Barrell B."/>
            <person name="Kuspa A."/>
        </authorList>
    </citation>
    <scope>NUCLEOTIDE SEQUENCE [LARGE SCALE GENOMIC DNA]</scope>
    <source>
        <strain evidence="2 3">AX4</strain>
    </source>
</reference>
<dbReference type="GeneID" id="8629022"/>
<dbReference type="InParanoid" id="Q54CC0"/>
<dbReference type="Gene3D" id="3.40.630.30">
    <property type="match status" value="1"/>
</dbReference>
<dbReference type="PhylomeDB" id="Q54CC0"/>
<keyword evidence="3" id="KW-1185">Reference proteome</keyword>
<evidence type="ECO:0000259" key="1">
    <source>
        <dbReference type="PROSITE" id="PS51729"/>
    </source>
</evidence>
<dbReference type="PaxDb" id="44689-DDB0191755"/>
<dbReference type="EMBL" id="AAFI02000199">
    <property type="protein sequence ID" value="EAL60883.1"/>
    <property type="molecule type" value="Genomic_DNA"/>
</dbReference>
<dbReference type="PANTHER" id="PTHR31435:SF9">
    <property type="entry name" value="PROTEIN NATD1"/>
    <property type="match status" value="1"/>
</dbReference>
<gene>
    <name evidence="2" type="ORF">DDB_G0293062</name>
</gene>
<dbReference type="KEGG" id="ddi:DDB_G0293062"/>
<dbReference type="AlphaFoldDB" id="Q54CC0"/>
<dbReference type="Pfam" id="PF14542">
    <property type="entry name" value="Acetyltransf_CG"/>
    <property type="match status" value="1"/>
</dbReference>
<feature type="domain" description="N-acetyltransferase" evidence="1">
    <location>
        <begin position="8"/>
        <end position="81"/>
    </location>
</feature>
<proteinExistence type="predicted"/>
<evidence type="ECO:0000313" key="3">
    <source>
        <dbReference type="Proteomes" id="UP000002195"/>
    </source>
</evidence>
<dbReference type="PANTHER" id="PTHR31435">
    <property type="entry name" value="PROTEIN NATD1"/>
    <property type="match status" value="1"/>
</dbReference>
<dbReference type="Proteomes" id="UP000002195">
    <property type="component" value="Unassembled WGS sequence"/>
</dbReference>
<dbReference type="InterPro" id="IPR016181">
    <property type="entry name" value="Acyl_CoA_acyltransferase"/>
</dbReference>
<name>Q54CC0_DICDI</name>
<dbReference type="OMA" id="DITHNRN"/>
<dbReference type="HOGENOM" id="CLU_132888_1_0_1"/>
<comment type="caution">
    <text evidence="2">The sequence shown here is derived from an EMBL/GenBank/DDBJ whole genome shotgun (WGS) entry which is preliminary data.</text>
</comment>
<accession>Q54CC0</accession>
<dbReference type="VEuPathDB" id="AmoebaDB:DDB_G0293062"/>